<dbReference type="CDD" id="cd01949">
    <property type="entry name" value="GGDEF"/>
    <property type="match status" value="1"/>
</dbReference>
<dbReference type="InterPro" id="IPR013656">
    <property type="entry name" value="PAS_4"/>
</dbReference>
<dbReference type="Pfam" id="PF00989">
    <property type="entry name" value="PAS"/>
    <property type="match status" value="1"/>
</dbReference>
<dbReference type="PANTHER" id="PTHR44757">
    <property type="entry name" value="DIGUANYLATE CYCLASE DGCP"/>
    <property type="match status" value="1"/>
</dbReference>
<keyword evidence="2" id="KW-0973">c-di-GMP</keyword>
<dbReference type="SMART" id="SM00086">
    <property type="entry name" value="PAC"/>
    <property type="match status" value="1"/>
</dbReference>
<feature type="transmembrane region" description="Helical" evidence="3">
    <location>
        <begin position="188"/>
        <end position="206"/>
    </location>
</feature>
<dbReference type="Pfam" id="PF08448">
    <property type="entry name" value="PAS_4"/>
    <property type="match status" value="1"/>
</dbReference>
<gene>
    <name evidence="8" type="ORF">E1H14_12925</name>
</gene>
<feature type="domain" description="PAS" evidence="4">
    <location>
        <begin position="552"/>
        <end position="598"/>
    </location>
</feature>
<dbReference type="SMART" id="SM00091">
    <property type="entry name" value="PAS"/>
    <property type="match status" value="2"/>
</dbReference>
<dbReference type="SUPFAM" id="SSF55073">
    <property type="entry name" value="Nucleotide cyclase"/>
    <property type="match status" value="1"/>
</dbReference>
<keyword evidence="3" id="KW-0812">Transmembrane</keyword>
<dbReference type="InterPro" id="IPR043128">
    <property type="entry name" value="Rev_trsase/Diguanyl_cyclase"/>
</dbReference>
<dbReference type="InterPro" id="IPR033425">
    <property type="entry name" value="MASE3"/>
</dbReference>
<comment type="caution">
    <text evidence="8">The sequence shown here is derived from an EMBL/GenBank/DDBJ whole genome shotgun (WGS) entry which is preliminary data.</text>
</comment>
<feature type="domain" description="EAL" evidence="6">
    <location>
        <begin position="850"/>
        <end position="1104"/>
    </location>
</feature>
<evidence type="ECO:0000259" key="4">
    <source>
        <dbReference type="PROSITE" id="PS50112"/>
    </source>
</evidence>
<dbReference type="RefSeq" id="WP_149391902.1">
    <property type="nucleotide sequence ID" value="NZ_SMRS01000014.1"/>
</dbReference>
<keyword evidence="3" id="KW-1133">Transmembrane helix</keyword>
<feature type="domain" description="PAC" evidence="5">
    <location>
        <begin position="623"/>
        <end position="677"/>
    </location>
</feature>
<dbReference type="FunFam" id="3.20.20.450:FF:000001">
    <property type="entry name" value="Cyclic di-GMP phosphodiesterase yahA"/>
    <property type="match status" value="1"/>
</dbReference>
<dbReference type="InterPro" id="IPR013767">
    <property type="entry name" value="PAS_fold"/>
</dbReference>
<feature type="transmembrane region" description="Helical" evidence="3">
    <location>
        <begin position="80"/>
        <end position="99"/>
    </location>
</feature>
<dbReference type="PROSITE" id="PS50883">
    <property type="entry name" value="EAL"/>
    <property type="match status" value="1"/>
</dbReference>
<evidence type="ECO:0000259" key="6">
    <source>
        <dbReference type="PROSITE" id="PS50883"/>
    </source>
</evidence>
<protein>
    <recommendedName>
        <fullName evidence="1">cyclic-guanylate-specific phosphodiesterase</fullName>
        <ecNumber evidence="1">3.1.4.52</ecNumber>
    </recommendedName>
</protein>
<feature type="domain" description="GGDEF" evidence="7">
    <location>
        <begin position="709"/>
        <end position="841"/>
    </location>
</feature>
<dbReference type="Pfam" id="PF00563">
    <property type="entry name" value="EAL"/>
    <property type="match status" value="1"/>
</dbReference>
<dbReference type="EMBL" id="SMRS01000014">
    <property type="protein sequence ID" value="KAA0873533.1"/>
    <property type="molecule type" value="Genomic_DNA"/>
</dbReference>
<evidence type="ECO:0000313" key="8">
    <source>
        <dbReference type="EMBL" id="KAA0873533.1"/>
    </source>
</evidence>
<dbReference type="SUPFAM" id="SSF55781">
    <property type="entry name" value="GAF domain-like"/>
    <property type="match status" value="1"/>
</dbReference>
<dbReference type="SUPFAM" id="SSF55785">
    <property type="entry name" value="PYP-like sensor domain (PAS domain)"/>
    <property type="match status" value="2"/>
</dbReference>
<dbReference type="PROSITE" id="PS50887">
    <property type="entry name" value="GGDEF"/>
    <property type="match status" value="1"/>
</dbReference>
<feature type="transmembrane region" description="Helical" evidence="3">
    <location>
        <begin position="49"/>
        <end position="68"/>
    </location>
</feature>
<dbReference type="Gene3D" id="3.20.20.450">
    <property type="entry name" value="EAL domain"/>
    <property type="match status" value="1"/>
</dbReference>
<keyword evidence="3" id="KW-0472">Membrane</keyword>
<sequence length="1110" mass="124041">MNRHTLHPSHAAEIKPAFSWVLWMAVLVIASQFLPIPEASRGLANYLPLHITLEVLSIAVALMIFAIGWSTHRHARSSGVIWLSCLFLGVALLDLSHMLSYQGMPDFVTPGHPEKAINFWLAARSLAAVALIGAAFLLPQSTQKMSSRRILLPVLLLVAVAHLIFLYFPERLPRTFVPGEGLTPFKIGFEYLLIVLYLLAAGVFLLHLRKPRTFNATGLFAAAALMAMSEFFFTLYASVTDVFNLLGHLYKIVAYGFLYRALFVETVEQPWQQLKASEQQLSATIDALPDLLFELDEQGNYLQVHAAECNKLAAPAQELIGKNLTEVMPQEAADICLQAIAEAQRDGVSHGRRIQLQVPEGVRYFELSVSCCLREDNTSPIFLFLSRDETEVIEQQQALAHEASLNQSLLDLTQEAVQRNEAQLIQYGAESAASLFQSPRACIYLVQSPTRNIERLGCCAPEALPLPEFFLYQQIQDARPLMLNQADAVQALLGQTDLQRLLCLPVLEAGQVCLWVALGNKPSDYTARDLQSVQLLAQSLWQLVRRQRQDRSIETLSSALAQSPNSVIITDLNANIEYVNPAFERTSGYQLQEVFGKNPKILASGKTPDTVYEEMWERLRQGLTWQGELLNCRKDGSEFYEQVLIYPLRDRQGQIINYISHKEDISAQKTDKAIIQQLSFYDQVTDLPNRTLLQEQFERALDRVSAQKEPLTLIWLDLDNFKAINDVLGHAAGDLLLRQVADRIRAQLREQDILSRLSGDGFVLVIPGMGQDAAAVKASELLQALEPPMLLRDQEISISASLGIALYPNDASSLEGMLSCAEAAMYQVKQQGRNNFRFFAPEMQANSSRSLALSHALKLALARNELSLVYQPQFSFERQRMHAAEVLLRWQSPEWGPISPVEFIAMAEHSGLIISIGEWVMREAAKQLALWQKQGMHNLVLAINLSGVQFNQPDLVTNLARIVREEGVEPACIELELTEAVALQNPEAAGLVMHALQQAGFHLSIDDFGTGYSSMSYLKRFAVDKLKIDQSFVRELESSADDKAIVTAIIQMAQSLEMKSLAEGVETQAQADLLRELGCHEIQGYLYSRPLLAQDFASFYWAQMISKSGF</sequence>
<reference evidence="8 9" key="1">
    <citation type="submission" date="2019-03" db="EMBL/GenBank/DDBJ databases">
        <title>Nitrincola sp. nov. isolated from an Indian soda lake.</title>
        <authorList>
            <person name="Joshi A."/>
            <person name="Thite S.V."/>
            <person name="Joseph N."/>
            <person name="Dhotre D."/>
            <person name="Moorthy M."/>
            <person name="Shouche Y.S."/>
        </authorList>
    </citation>
    <scope>NUCLEOTIDE SEQUENCE [LARGE SCALE GENOMIC DNA]</scope>
    <source>
        <strain evidence="8 9">MEB193</strain>
    </source>
</reference>
<dbReference type="OrthoDB" id="8416215at2"/>
<dbReference type="CDD" id="cd01948">
    <property type="entry name" value="EAL"/>
    <property type="match status" value="1"/>
</dbReference>
<feature type="transmembrane region" description="Helical" evidence="3">
    <location>
        <begin position="150"/>
        <end position="168"/>
    </location>
</feature>
<dbReference type="NCBIfam" id="TIGR00229">
    <property type="entry name" value="sensory_box"/>
    <property type="match status" value="2"/>
</dbReference>
<feature type="transmembrane region" description="Helical" evidence="3">
    <location>
        <begin position="20"/>
        <end position="37"/>
    </location>
</feature>
<evidence type="ECO:0000313" key="9">
    <source>
        <dbReference type="Proteomes" id="UP000325302"/>
    </source>
</evidence>
<dbReference type="Gene3D" id="3.30.450.20">
    <property type="entry name" value="PAS domain"/>
    <property type="match status" value="2"/>
</dbReference>
<dbReference type="EC" id="3.1.4.52" evidence="1"/>
<dbReference type="GO" id="GO:0006355">
    <property type="term" value="P:regulation of DNA-templated transcription"/>
    <property type="evidence" value="ECO:0007669"/>
    <property type="project" value="InterPro"/>
</dbReference>
<dbReference type="InterPro" id="IPR000700">
    <property type="entry name" value="PAS-assoc_C"/>
</dbReference>
<evidence type="ECO:0000256" key="1">
    <source>
        <dbReference type="ARBA" id="ARBA00012282"/>
    </source>
</evidence>
<dbReference type="Gene3D" id="3.30.70.270">
    <property type="match status" value="1"/>
</dbReference>
<dbReference type="InterPro" id="IPR001633">
    <property type="entry name" value="EAL_dom"/>
</dbReference>
<dbReference type="SUPFAM" id="SSF141868">
    <property type="entry name" value="EAL domain-like"/>
    <property type="match status" value="1"/>
</dbReference>
<dbReference type="InterPro" id="IPR052155">
    <property type="entry name" value="Biofilm_reg_signaling"/>
</dbReference>
<name>A0A5A9VYR9_9GAMM</name>
<dbReference type="AlphaFoldDB" id="A0A5A9VYR9"/>
<dbReference type="InterPro" id="IPR029787">
    <property type="entry name" value="Nucleotide_cyclase"/>
</dbReference>
<dbReference type="SMART" id="SM00267">
    <property type="entry name" value="GGDEF"/>
    <property type="match status" value="1"/>
</dbReference>
<keyword evidence="9" id="KW-1185">Reference proteome</keyword>
<dbReference type="InterPro" id="IPR001610">
    <property type="entry name" value="PAC"/>
</dbReference>
<evidence type="ECO:0000259" key="5">
    <source>
        <dbReference type="PROSITE" id="PS50113"/>
    </source>
</evidence>
<dbReference type="Proteomes" id="UP000325302">
    <property type="component" value="Unassembled WGS sequence"/>
</dbReference>
<proteinExistence type="predicted"/>
<evidence type="ECO:0000256" key="3">
    <source>
        <dbReference type="SAM" id="Phobius"/>
    </source>
</evidence>
<dbReference type="InterPro" id="IPR035965">
    <property type="entry name" value="PAS-like_dom_sf"/>
</dbReference>
<dbReference type="GO" id="GO:0071111">
    <property type="term" value="F:cyclic-guanylate-specific phosphodiesterase activity"/>
    <property type="evidence" value="ECO:0007669"/>
    <property type="project" value="UniProtKB-EC"/>
</dbReference>
<feature type="transmembrane region" description="Helical" evidence="3">
    <location>
        <begin position="218"/>
        <end position="239"/>
    </location>
</feature>
<accession>A0A5A9VYR9</accession>
<dbReference type="PROSITE" id="PS50112">
    <property type="entry name" value="PAS"/>
    <property type="match status" value="2"/>
</dbReference>
<dbReference type="PANTHER" id="PTHR44757:SF2">
    <property type="entry name" value="BIOFILM ARCHITECTURE MAINTENANCE PROTEIN MBAA"/>
    <property type="match status" value="1"/>
</dbReference>
<evidence type="ECO:0000256" key="2">
    <source>
        <dbReference type="ARBA" id="ARBA00022636"/>
    </source>
</evidence>
<dbReference type="Pfam" id="PF17159">
    <property type="entry name" value="MASE3"/>
    <property type="match status" value="1"/>
</dbReference>
<organism evidence="8 9">
    <name type="scientific">Nitrincola tapanii</name>
    <dbReference type="NCBI Taxonomy" id="1708751"/>
    <lineage>
        <taxon>Bacteria</taxon>
        <taxon>Pseudomonadati</taxon>
        <taxon>Pseudomonadota</taxon>
        <taxon>Gammaproteobacteria</taxon>
        <taxon>Oceanospirillales</taxon>
        <taxon>Oceanospirillaceae</taxon>
        <taxon>Nitrincola</taxon>
    </lineage>
</organism>
<feature type="domain" description="PAS" evidence="4">
    <location>
        <begin position="277"/>
        <end position="347"/>
    </location>
</feature>
<dbReference type="InterPro" id="IPR035919">
    <property type="entry name" value="EAL_sf"/>
</dbReference>
<dbReference type="InterPro" id="IPR000014">
    <property type="entry name" value="PAS"/>
</dbReference>
<dbReference type="SMART" id="SM00052">
    <property type="entry name" value="EAL"/>
    <property type="match status" value="1"/>
</dbReference>
<dbReference type="InterPro" id="IPR000160">
    <property type="entry name" value="GGDEF_dom"/>
</dbReference>
<evidence type="ECO:0000259" key="7">
    <source>
        <dbReference type="PROSITE" id="PS50887"/>
    </source>
</evidence>
<dbReference type="NCBIfam" id="TIGR00254">
    <property type="entry name" value="GGDEF"/>
    <property type="match status" value="1"/>
</dbReference>
<dbReference type="CDD" id="cd00130">
    <property type="entry name" value="PAS"/>
    <property type="match status" value="2"/>
</dbReference>
<dbReference type="Pfam" id="PF00990">
    <property type="entry name" value="GGDEF"/>
    <property type="match status" value="1"/>
</dbReference>
<dbReference type="PROSITE" id="PS50113">
    <property type="entry name" value="PAC"/>
    <property type="match status" value="1"/>
</dbReference>
<feature type="transmembrane region" description="Helical" evidence="3">
    <location>
        <begin position="119"/>
        <end position="138"/>
    </location>
</feature>